<feature type="compositionally biased region" description="Low complexity" evidence="1">
    <location>
        <begin position="82"/>
        <end position="102"/>
    </location>
</feature>
<dbReference type="EMBL" id="FOZK01000001">
    <property type="protein sequence ID" value="SFR90275.1"/>
    <property type="molecule type" value="Genomic_DNA"/>
</dbReference>
<dbReference type="RefSeq" id="WP_089814037.1">
    <property type="nucleotide sequence ID" value="NZ_FOZK01000001.1"/>
</dbReference>
<accession>A0A1I6KG96</accession>
<sequence length="267" mass="28979">MKRETGAWLAVALLSISAMGVSATTLESTMSTDANDVIDLDYDQVPIGQDTASNVMDEIEGDEREGEPASAMSSNPGDQRESTSSQPAESQSQQRQQQQQREQQQREQQQDESGEQGLEPMSLLDRLLALLMALLPYLLVLAAVLGAGGLAYRYRERLLAAFADPDDEEDAEGPAPAAEADPREGSPAHAVERAWLGMVRHLDLDRPGTMTTSECASAAIEAGLDREAVKRLTETYEEVRYGGRPVTAQREETARQSRDRLDAGGGT</sequence>
<keyword evidence="2" id="KW-0812">Transmembrane</keyword>
<keyword evidence="5" id="KW-1185">Reference proteome</keyword>
<proteinExistence type="predicted"/>
<evidence type="ECO:0000313" key="4">
    <source>
        <dbReference type="EMBL" id="SFR90275.1"/>
    </source>
</evidence>
<keyword evidence="2" id="KW-1133">Transmembrane helix</keyword>
<keyword evidence="2" id="KW-0472">Membrane</keyword>
<gene>
    <name evidence="4" type="ORF">SAMN05216559_0774</name>
</gene>
<dbReference type="Proteomes" id="UP000199062">
    <property type="component" value="Unassembled WGS sequence"/>
</dbReference>
<dbReference type="Pfam" id="PF13559">
    <property type="entry name" value="DUF4129"/>
    <property type="match status" value="1"/>
</dbReference>
<evidence type="ECO:0000256" key="1">
    <source>
        <dbReference type="SAM" id="MobiDB-lite"/>
    </source>
</evidence>
<protein>
    <recommendedName>
        <fullName evidence="3">Protein-glutamine gamma-glutamyltransferase-like C-terminal domain-containing protein</fullName>
    </recommendedName>
</protein>
<feature type="domain" description="Protein-glutamine gamma-glutamyltransferase-like C-terminal" evidence="3">
    <location>
        <begin position="193"/>
        <end position="256"/>
    </location>
</feature>
<feature type="region of interest" description="Disordered" evidence="1">
    <location>
        <begin position="58"/>
        <end position="117"/>
    </location>
</feature>
<feature type="compositionally biased region" description="Basic and acidic residues" evidence="1">
    <location>
        <begin position="249"/>
        <end position="267"/>
    </location>
</feature>
<feature type="region of interest" description="Disordered" evidence="1">
    <location>
        <begin position="242"/>
        <end position="267"/>
    </location>
</feature>
<organism evidence="4 5">
    <name type="scientific">Halomicrobium zhouii</name>
    <dbReference type="NCBI Taxonomy" id="767519"/>
    <lineage>
        <taxon>Archaea</taxon>
        <taxon>Methanobacteriati</taxon>
        <taxon>Methanobacteriota</taxon>
        <taxon>Stenosarchaea group</taxon>
        <taxon>Halobacteria</taxon>
        <taxon>Halobacteriales</taxon>
        <taxon>Haloarculaceae</taxon>
        <taxon>Halomicrobium</taxon>
    </lineage>
</organism>
<dbReference type="OrthoDB" id="206550at2157"/>
<evidence type="ECO:0000313" key="5">
    <source>
        <dbReference type="Proteomes" id="UP000199062"/>
    </source>
</evidence>
<name>A0A1I6KG96_9EURY</name>
<evidence type="ECO:0000256" key="2">
    <source>
        <dbReference type="SAM" id="Phobius"/>
    </source>
</evidence>
<evidence type="ECO:0000259" key="3">
    <source>
        <dbReference type="Pfam" id="PF13559"/>
    </source>
</evidence>
<feature type="region of interest" description="Disordered" evidence="1">
    <location>
        <begin position="165"/>
        <end position="187"/>
    </location>
</feature>
<dbReference type="InterPro" id="IPR025403">
    <property type="entry name" value="TgpA-like_C"/>
</dbReference>
<dbReference type="AlphaFoldDB" id="A0A1I6KG96"/>
<dbReference type="STRING" id="767519.SAMN05216559_0774"/>
<feature type="transmembrane region" description="Helical" evidence="2">
    <location>
        <begin position="127"/>
        <end position="152"/>
    </location>
</feature>
<reference evidence="4 5" key="1">
    <citation type="submission" date="2016-10" db="EMBL/GenBank/DDBJ databases">
        <authorList>
            <person name="de Groot N.N."/>
        </authorList>
    </citation>
    <scope>NUCLEOTIDE SEQUENCE [LARGE SCALE GENOMIC DNA]</scope>
    <source>
        <strain evidence="4 5">CGMCC 1.10457</strain>
    </source>
</reference>